<sequence length="358" mass="40522">MLSISATPDSLHCLMKHCIIVLIACLCVHGQPTQGPLNEYLNVRRSDFPDDFLFGASTSAAQIEGSTKSGGKGPSAWDQFIREFPDKIMDKSNMEVAADSYNRYKATQGGQIGISHVAQYFEPYSNTSLDEEASKRSIDFELGWFMEPLVRGDYPESMRRLVKDRLPVFSAEEKELVKGSFDFIAISYYSSRYAKDIPTSPDAAPVSYLVDSNVNVTVEKDGVPIGPNAGGSAFIYVYPEGLYKILKFMEENYSKNITIYITENGYTEKSDDNILISQTLKDDIRIDFVQKHLYQIQTAIKNGVNVKGYFYYSLIDSFEWGEGYTVRYGLYHVDFKNLTRSPKESAKWYHDFIKGVTK</sequence>
<dbReference type="InterPro" id="IPR001360">
    <property type="entry name" value="Glyco_hydro_1"/>
</dbReference>
<dbReference type="InterPro" id="IPR017853">
    <property type="entry name" value="GH"/>
</dbReference>
<organism evidence="4 5">
    <name type="scientific">Hibiscus sabdariffa</name>
    <name type="common">roselle</name>
    <dbReference type="NCBI Taxonomy" id="183260"/>
    <lineage>
        <taxon>Eukaryota</taxon>
        <taxon>Viridiplantae</taxon>
        <taxon>Streptophyta</taxon>
        <taxon>Embryophyta</taxon>
        <taxon>Tracheophyta</taxon>
        <taxon>Spermatophyta</taxon>
        <taxon>Magnoliopsida</taxon>
        <taxon>eudicotyledons</taxon>
        <taxon>Gunneridae</taxon>
        <taxon>Pentapetalae</taxon>
        <taxon>rosids</taxon>
        <taxon>malvids</taxon>
        <taxon>Malvales</taxon>
        <taxon>Malvaceae</taxon>
        <taxon>Malvoideae</taxon>
        <taxon>Hibiscus</taxon>
    </lineage>
</organism>
<evidence type="ECO:0000256" key="3">
    <source>
        <dbReference type="SAM" id="SignalP"/>
    </source>
</evidence>
<evidence type="ECO:0000256" key="1">
    <source>
        <dbReference type="ARBA" id="ARBA00010838"/>
    </source>
</evidence>
<accession>A0ABR2A7D9</accession>
<proteinExistence type="inferred from homology"/>
<keyword evidence="3" id="KW-0732">Signal</keyword>
<name>A0ABR2A7D9_9ROSI</name>
<evidence type="ECO:0008006" key="6">
    <source>
        <dbReference type="Google" id="ProtNLM"/>
    </source>
</evidence>
<evidence type="ECO:0000313" key="5">
    <source>
        <dbReference type="Proteomes" id="UP001396334"/>
    </source>
</evidence>
<feature type="signal peptide" evidence="3">
    <location>
        <begin position="1"/>
        <end position="30"/>
    </location>
</feature>
<dbReference type="PANTHER" id="PTHR10353">
    <property type="entry name" value="GLYCOSYL HYDROLASE"/>
    <property type="match status" value="1"/>
</dbReference>
<dbReference type="Proteomes" id="UP001396334">
    <property type="component" value="Unassembled WGS sequence"/>
</dbReference>
<evidence type="ECO:0000256" key="2">
    <source>
        <dbReference type="RuleBase" id="RU003690"/>
    </source>
</evidence>
<dbReference type="EMBL" id="JBBPBN010000333">
    <property type="protein sequence ID" value="KAK8488911.1"/>
    <property type="molecule type" value="Genomic_DNA"/>
</dbReference>
<comment type="similarity">
    <text evidence="1 2">Belongs to the glycosyl hydrolase 1 family.</text>
</comment>
<dbReference type="Pfam" id="PF00232">
    <property type="entry name" value="Glyco_hydro_1"/>
    <property type="match status" value="2"/>
</dbReference>
<dbReference type="SUPFAM" id="SSF51445">
    <property type="entry name" value="(Trans)glycosidases"/>
    <property type="match status" value="2"/>
</dbReference>
<dbReference type="PANTHER" id="PTHR10353:SF154">
    <property type="entry name" value="BETA-GLUCOSIDASE 9-RELATED"/>
    <property type="match status" value="1"/>
</dbReference>
<reference evidence="4 5" key="1">
    <citation type="journal article" date="2024" name="G3 (Bethesda)">
        <title>Genome assembly of Hibiscus sabdariffa L. provides insights into metabolisms of medicinal natural products.</title>
        <authorList>
            <person name="Kim T."/>
        </authorList>
    </citation>
    <scope>NUCLEOTIDE SEQUENCE [LARGE SCALE GENOMIC DNA]</scope>
    <source>
        <strain evidence="4">TK-2024</strain>
        <tissue evidence="4">Old leaves</tissue>
    </source>
</reference>
<keyword evidence="5" id="KW-1185">Reference proteome</keyword>
<comment type="caution">
    <text evidence="4">The sequence shown here is derived from an EMBL/GenBank/DDBJ whole genome shotgun (WGS) entry which is preliminary data.</text>
</comment>
<dbReference type="Gene3D" id="3.20.20.80">
    <property type="entry name" value="Glycosidases"/>
    <property type="match status" value="2"/>
</dbReference>
<feature type="chain" id="PRO_5045832721" description="Beta-glucosidase" evidence="3">
    <location>
        <begin position="31"/>
        <end position="358"/>
    </location>
</feature>
<gene>
    <name evidence="4" type="ORF">V6N11_063568</name>
</gene>
<dbReference type="PRINTS" id="PR00131">
    <property type="entry name" value="GLHYDRLASE1"/>
</dbReference>
<protein>
    <recommendedName>
        <fullName evidence="6">Beta-glucosidase</fullName>
    </recommendedName>
</protein>
<evidence type="ECO:0000313" key="4">
    <source>
        <dbReference type="EMBL" id="KAK8488911.1"/>
    </source>
</evidence>